<dbReference type="InterPro" id="IPR011010">
    <property type="entry name" value="DNA_brk_join_enz"/>
</dbReference>
<accession>A0ABU3AF04</accession>
<keyword evidence="2" id="KW-0233">DNA recombination</keyword>
<feature type="domain" description="Core-binding (CB)" evidence="4">
    <location>
        <begin position="70"/>
        <end position="150"/>
    </location>
</feature>
<dbReference type="RefSeq" id="WP_311570358.1">
    <property type="nucleotide sequence ID" value="NZ_JAVRFH010000001.1"/>
</dbReference>
<evidence type="ECO:0000256" key="3">
    <source>
        <dbReference type="PROSITE-ProRule" id="PRU01248"/>
    </source>
</evidence>
<proteinExistence type="predicted"/>
<dbReference type="InterPro" id="IPR013762">
    <property type="entry name" value="Integrase-like_cat_sf"/>
</dbReference>
<name>A0ABU3AF04_9ACTN</name>
<gene>
    <name evidence="5" type="ORF">RM812_00705</name>
</gene>
<dbReference type="PROSITE" id="PS51900">
    <property type="entry name" value="CB"/>
    <property type="match status" value="1"/>
</dbReference>
<dbReference type="InterPro" id="IPR044068">
    <property type="entry name" value="CB"/>
</dbReference>
<comment type="caution">
    <text evidence="5">The sequence shown here is derived from an EMBL/GenBank/DDBJ whole genome shotgun (WGS) entry which is preliminary data.</text>
</comment>
<keyword evidence="6" id="KW-1185">Reference proteome</keyword>
<dbReference type="InterPro" id="IPR010998">
    <property type="entry name" value="Integrase_recombinase_N"/>
</dbReference>
<dbReference type="Proteomes" id="UP001180724">
    <property type="component" value="Unassembled WGS sequence"/>
</dbReference>
<protein>
    <submittedName>
        <fullName evidence="5">Integrase</fullName>
    </submittedName>
</protein>
<evidence type="ECO:0000313" key="5">
    <source>
        <dbReference type="EMBL" id="MDT0608769.1"/>
    </source>
</evidence>
<evidence type="ECO:0000256" key="1">
    <source>
        <dbReference type="ARBA" id="ARBA00023125"/>
    </source>
</evidence>
<organism evidence="5 6">
    <name type="scientific">Streptomyces lancefieldiae</name>
    <dbReference type="NCBI Taxonomy" id="3075520"/>
    <lineage>
        <taxon>Bacteria</taxon>
        <taxon>Bacillati</taxon>
        <taxon>Actinomycetota</taxon>
        <taxon>Actinomycetes</taxon>
        <taxon>Kitasatosporales</taxon>
        <taxon>Streptomycetaceae</taxon>
        <taxon>Streptomyces</taxon>
    </lineage>
</organism>
<reference evidence="5" key="1">
    <citation type="submission" date="2024-05" db="EMBL/GenBank/DDBJ databases">
        <title>30 novel species of actinomycetes from the DSMZ collection.</title>
        <authorList>
            <person name="Nouioui I."/>
        </authorList>
    </citation>
    <scope>NUCLEOTIDE SEQUENCE</scope>
    <source>
        <strain evidence="5">DSM 40712</strain>
    </source>
</reference>
<dbReference type="EMBL" id="JAVRFH010000001">
    <property type="protein sequence ID" value="MDT0608769.1"/>
    <property type="molecule type" value="Genomic_DNA"/>
</dbReference>
<evidence type="ECO:0000256" key="2">
    <source>
        <dbReference type="ARBA" id="ARBA00023172"/>
    </source>
</evidence>
<evidence type="ECO:0000313" key="6">
    <source>
        <dbReference type="Proteomes" id="UP001180724"/>
    </source>
</evidence>
<sequence length="431" mass="49597">MARRAQDVYTEWRGGTCRVKWWSGEYHDDGRKRFESKGGFTDEDEAFQHGQDKLYELRHGTGISNRDGATLMSDWIDDWFSATDHTYTTRKGYKSIINRHIRPYFHGKAVSEIDVIAYRAFRKHIHRKLPSPASAANVMTVLGMILDDAVPRLIKVSPVERKRKRGRYVKKTQRERKRDMDIASIDQLARNAEIVCGYTGYVMIWTMAMTGMRPGELFGLRREYCYPNWPASDPRPDPDDEERYDEDLLRYGKGEGLMPAIRVQQQVQQEQGNAVAEVPPKYYSYRTLVVPPFLADMLEKLLDSHTNQWVFPAVGGGNLKAAPFSKSYWFPISKGAEARTRGYGINAGKRSAIAPVPDWAGKRMYLIRHGHKAWLDEDGHPRFAVESRMGHEVPGVEGTYSSVTVAMERAIMKTLQERWERLQEQVRRAES</sequence>
<dbReference type="Pfam" id="PF14659">
    <property type="entry name" value="Phage_int_SAM_3"/>
    <property type="match status" value="1"/>
</dbReference>
<dbReference type="Gene3D" id="1.10.150.130">
    <property type="match status" value="1"/>
</dbReference>
<dbReference type="Gene3D" id="1.10.443.10">
    <property type="entry name" value="Intergrase catalytic core"/>
    <property type="match status" value="1"/>
</dbReference>
<keyword evidence="1 3" id="KW-0238">DNA-binding</keyword>
<dbReference type="InterPro" id="IPR004107">
    <property type="entry name" value="Integrase_SAM-like_N"/>
</dbReference>
<dbReference type="SUPFAM" id="SSF56349">
    <property type="entry name" value="DNA breaking-rejoining enzymes"/>
    <property type="match status" value="1"/>
</dbReference>
<evidence type="ECO:0000259" key="4">
    <source>
        <dbReference type="PROSITE" id="PS51900"/>
    </source>
</evidence>